<name>A0A1I2ZRQ6_9FIRM</name>
<sequence length="319" mass="36975">MEYTRIELVRESGFSEREIRNWGSAGLLPGPFRYENTGKQNGIIAYYSEETLNRLLVLKNYPVTKITKAPGVGLPGLGFIMFAVFGYNDIGIQENVKIFIKNAIKDMLKEAKKPTPVKESDWDTEEKIFSMPDSFKKIFLNRFTGQMNKKKARIEAEKTPSEVFENVADDILDVAEEKNIELDDFLYDDIEDIFQSVFINMPSGKDATKIINSFKTRDFNLYQKFCWLFIGMQVTLGINEEKLLKWFNKPTNLKIMAVVLLLMFNFTKVTIKSSRSRGIYEKEMDKWPNMVNNLTEKRITINRNSCRVAKKNLKKPGFK</sequence>
<protein>
    <submittedName>
        <fullName evidence="1">Uncharacterized protein</fullName>
    </submittedName>
</protein>
<dbReference type="RefSeq" id="WP_092476142.1">
    <property type="nucleotide sequence ID" value="NZ_FOOX01000036.1"/>
</dbReference>
<evidence type="ECO:0000313" key="1">
    <source>
        <dbReference type="EMBL" id="SFH40276.1"/>
    </source>
</evidence>
<dbReference type="Proteomes" id="UP000199337">
    <property type="component" value="Unassembled WGS sequence"/>
</dbReference>
<evidence type="ECO:0000313" key="2">
    <source>
        <dbReference type="Proteomes" id="UP000199337"/>
    </source>
</evidence>
<gene>
    <name evidence="1" type="ORF">SAMN05660649_05079</name>
</gene>
<dbReference type="AlphaFoldDB" id="A0A1I2ZRQ6"/>
<organism evidence="1 2">
    <name type="scientific">Desulfotruncus arcticus DSM 17038</name>
    <dbReference type="NCBI Taxonomy" id="1121424"/>
    <lineage>
        <taxon>Bacteria</taxon>
        <taxon>Bacillati</taxon>
        <taxon>Bacillota</taxon>
        <taxon>Clostridia</taxon>
        <taxon>Eubacteriales</taxon>
        <taxon>Desulfallaceae</taxon>
        <taxon>Desulfotruncus</taxon>
    </lineage>
</organism>
<reference evidence="2" key="1">
    <citation type="submission" date="2016-10" db="EMBL/GenBank/DDBJ databases">
        <authorList>
            <person name="Varghese N."/>
            <person name="Submissions S."/>
        </authorList>
    </citation>
    <scope>NUCLEOTIDE SEQUENCE [LARGE SCALE GENOMIC DNA]</scope>
    <source>
        <strain evidence="2">DSM 17038</strain>
    </source>
</reference>
<keyword evidence="2" id="KW-1185">Reference proteome</keyword>
<dbReference type="EMBL" id="FOOX01000036">
    <property type="protein sequence ID" value="SFH40276.1"/>
    <property type="molecule type" value="Genomic_DNA"/>
</dbReference>
<accession>A0A1I2ZRQ6</accession>
<proteinExistence type="predicted"/>